<dbReference type="InterPro" id="IPR036412">
    <property type="entry name" value="HAD-like_sf"/>
</dbReference>
<dbReference type="GO" id="GO:0016791">
    <property type="term" value="F:phosphatase activity"/>
    <property type="evidence" value="ECO:0007669"/>
    <property type="project" value="InterPro"/>
</dbReference>
<keyword evidence="4 7" id="KW-0460">Magnesium</keyword>
<evidence type="ECO:0000256" key="7">
    <source>
        <dbReference type="PIRSR" id="PIRSR031051-3"/>
    </source>
</evidence>
<sequence length="278" mass="31004">MAGTVVVFDFDRTILDGDSDDWVVTEMDLTQLFAELLPTMSWNSLMDRIMMELHSQGKTPLDIAKCLQRAPIHPSIIAAIKSAHDLGCDLRIISDANKFFIEKILEHHDVSGCFSHITTNPTFVDEDGRIRIVPYHDLSSPHGCNRCPPNMCKTAYGLENLSLEETHCPVSVSVIVTSVVLSIANSGLVIDQIRASDSENGRRRFIYLGDGGGDFCPTLKLAKGDHVMPRKNYSLWKRICSNQTLIKAEVHEWSNGEELEKILLHLINTSAEEISISN</sequence>
<gene>
    <name evidence="8" type="ORF">TIFTF001_038562</name>
</gene>
<dbReference type="SUPFAM" id="SSF56784">
    <property type="entry name" value="HAD-like"/>
    <property type="match status" value="1"/>
</dbReference>
<dbReference type="InterPro" id="IPR016965">
    <property type="entry name" value="Pase_PHOSPHO-typ"/>
</dbReference>
<feature type="binding site" evidence="7">
    <location>
        <position position="9"/>
    </location>
    <ligand>
        <name>Mg(2+)</name>
        <dbReference type="ChEBI" id="CHEBI:18420"/>
    </ligand>
</feature>
<evidence type="ECO:0000256" key="6">
    <source>
        <dbReference type="PIRSR" id="PIRSR031051-2"/>
    </source>
</evidence>
<dbReference type="InterPro" id="IPR006384">
    <property type="entry name" value="HAD_hydro_PyrdxlP_Pase-like"/>
</dbReference>
<dbReference type="InterPro" id="IPR023214">
    <property type="entry name" value="HAD_sf"/>
</dbReference>
<dbReference type="PANTHER" id="PTHR20889:SF19">
    <property type="entry name" value="THIAMINE PHOSPHATE PHOSPHATASE-LIKE PROTEIN"/>
    <property type="match status" value="1"/>
</dbReference>
<dbReference type="AlphaFoldDB" id="A0AA88EBQ3"/>
<evidence type="ECO:0000256" key="3">
    <source>
        <dbReference type="ARBA" id="ARBA00022801"/>
    </source>
</evidence>
<comment type="caution">
    <text evidence="8">The sequence shown here is derived from an EMBL/GenBank/DDBJ whole genome shotgun (WGS) entry which is preliminary data.</text>
</comment>
<comment type="cofactor">
    <cofactor evidence="1 7">
        <name>Mg(2+)</name>
        <dbReference type="ChEBI" id="CHEBI:18420"/>
    </cofactor>
</comment>
<feature type="binding site" evidence="7">
    <location>
        <position position="11"/>
    </location>
    <ligand>
        <name>Mg(2+)</name>
        <dbReference type="ChEBI" id="CHEBI:18420"/>
    </ligand>
</feature>
<name>A0AA88EBQ3_FICCA</name>
<dbReference type="GO" id="GO:0046872">
    <property type="term" value="F:metal ion binding"/>
    <property type="evidence" value="ECO:0007669"/>
    <property type="project" value="UniProtKB-KW"/>
</dbReference>
<dbReference type="Gramene" id="FCD_00008193-RA">
    <property type="protein sequence ID" value="FCD_00008193-RA:cds"/>
    <property type="gene ID" value="FCD_00008193"/>
</dbReference>
<keyword evidence="9" id="KW-1185">Reference proteome</keyword>
<feature type="binding site" evidence="6">
    <location>
        <position position="20"/>
    </location>
    <ligand>
        <name>substrate</name>
    </ligand>
</feature>
<feature type="binding site" evidence="6">
    <location>
        <position position="95"/>
    </location>
    <ligand>
        <name>substrate</name>
    </ligand>
</feature>
<dbReference type="Gene3D" id="3.40.50.1000">
    <property type="entry name" value="HAD superfamily/HAD-like"/>
    <property type="match status" value="1"/>
</dbReference>
<dbReference type="Proteomes" id="UP001187192">
    <property type="component" value="Unassembled WGS sequence"/>
</dbReference>
<protein>
    <submittedName>
        <fullName evidence="8">Uncharacterized protein</fullName>
    </submittedName>
</protein>
<evidence type="ECO:0000256" key="4">
    <source>
        <dbReference type="ARBA" id="ARBA00022842"/>
    </source>
</evidence>
<evidence type="ECO:0000256" key="5">
    <source>
        <dbReference type="PIRSR" id="PIRSR031051-1"/>
    </source>
</evidence>
<feature type="binding site" evidence="7">
    <location>
        <position position="210"/>
    </location>
    <ligand>
        <name>Mg(2+)</name>
        <dbReference type="ChEBI" id="CHEBI:18420"/>
    </ligand>
</feature>
<accession>A0AA88EBQ3</accession>
<proteinExistence type="predicted"/>
<dbReference type="EMBL" id="BTGU01000864">
    <property type="protein sequence ID" value="GMN69511.1"/>
    <property type="molecule type" value="Genomic_DNA"/>
</dbReference>
<dbReference type="NCBIfam" id="TIGR01488">
    <property type="entry name" value="HAD-SF-IB"/>
    <property type="match status" value="1"/>
</dbReference>
<evidence type="ECO:0000256" key="1">
    <source>
        <dbReference type="ARBA" id="ARBA00001946"/>
    </source>
</evidence>
<dbReference type="NCBIfam" id="TIGR01489">
    <property type="entry name" value="DKMTPPase-SF"/>
    <property type="match status" value="1"/>
</dbReference>
<evidence type="ECO:0000313" key="9">
    <source>
        <dbReference type="Proteomes" id="UP001187192"/>
    </source>
</evidence>
<dbReference type="Pfam" id="PF06888">
    <property type="entry name" value="Put_Phosphatase"/>
    <property type="match status" value="2"/>
</dbReference>
<keyword evidence="2 7" id="KW-0479">Metal-binding</keyword>
<evidence type="ECO:0000313" key="8">
    <source>
        <dbReference type="EMBL" id="GMN69511.1"/>
    </source>
</evidence>
<dbReference type="PIRSF" id="PIRSF031051">
    <property type="entry name" value="PyrdxlP_Pase_PHOSPHO2"/>
    <property type="match status" value="1"/>
</dbReference>
<organism evidence="8 9">
    <name type="scientific">Ficus carica</name>
    <name type="common">Common fig</name>
    <dbReference type="NCBI Taxonomy" id="3494"/>
    <lineage>
        <taxon>Eukaryota</taxon>
        <taxon>Viridiplantae</taxon>
        <taxon>Streptophyta</taxon>
        <taxon>Embryophyta</taxon>
        <taxon>Tracheophyta</taxon>
        <taxon>Spermatophyta</taxon>
        <taxon>Magnoliopsida</taxon>
        <taxon>eudicotyledons</taxon>
        <taxon>Gunneridae</taxon>
        <taxon>Pentapetalae</taxon>
        <taxon>rosids</taxon>
        <taxon>fabids</taxon>
        <taxon>Rosales</taxon>
        <taxon>Moraceae</taxon>
        <taxon>Ficeae</taxon>
        <taxon>Ficus</taxon>
    </lineage>
</organism>
<dbReference type="PANTHER" id="PTHR20889">
    <property type="entry name" value="PHOSPHATASE, ORPHAN 1, 2"/>
    <property type="match status" value="1"/>
</dbReference>
<reference evidence="8" key="1">
    <citation type="submission" date="2023-07" db="EMBL/GenBank/DDBJ databases">
        <title>draft genome sequence of fig (Ficus carica).</title>
        <authorList>
            <person name="Takahashi T."/>
            <person name="Nishimura K."/>
        </authorList>
    </citation>
    <scope>NUCLEOTIDE SEQUENCE</scope>
</reference>
<evidence type="ECO:0000256" key="2">
    <source>
        <dbReference type="ARBA" id="ARBA00022723"/>
    </source>
</evidence>
<feature type="active site" description="Proton donor" evidence="5">
    <location>
        <position position="11"/>
    </location>
</feature>
<keyword evidence="3" id="KW-0378">Hydrolase</keyword>
<feature type="active site" description="Nucleophile" evidence="5">
    <location>
        <position position="9"/>
    </location>
</feature>